<dbReference type="EMBL" id="FQ312005">
    <property type="protein sequence ID" value="CBW26456.1"/>
    <property type="molecule type" value="Genomic_DNA"/>
</dbReference>
<dbReference type="Gene3D" id="3.40.50.150">
    <property type="entry name" value="Vaccinia Virus protein VP39"/>
    <property type="match status" value="1"/>
</dbReference>
<dbReference type="eggNOG" id="COG1092">
    <property type="taxonomic scope" value="Bacteria"/>
</dbReference>
<evidence type="ECO:0000259" key="4">
    <source>
        <dbReference type="Pfam" id="PF10672"/>
    </source>
</evidence>
<dbReference type="CDD" id="cd02440">
    <property type="entry name" value="AdoMet_MTases"/>
    <property type="match status" value="1"/>
</dbReference>
<name>E1X0W7_HALMS</name>
<dbReference type="PANTHER" id="PTHR43042">
    <property type="entry name" value="SAM-DEPENDENT METHYLTRANSFERASE"/>
    <property type="match status" value="1"/>
</dbReference>
<dbReference type="AlphaFoldDB" id="E1X0W7"/>
<keyword evidence="2" id="KW-0808">Transferase</keyword>
<evidence type="ECO:0000256" key="2">
    <source>
        <dbReference type="ARBA" id="ARBA00022679"/>
    </source>
</evidence>
<dbReference type="Proteomes" id="UP000008963">
    <property type="component" value="Chromosome"/>
</dbReference>
<proteinExistence type="predicted"/>
<dbReference type="PANTHER" id="PTHR43042:SF3">
    <property type="entry name" value="RIBOSOMAL RNA LARGE SUBUNIT METHYLTRANSFERASE YWBD-RELATED"/>
    <property type="match status" value="1"/>
</dbReference>
<evidence type="ECO:0000256" key="1">
    <source>
        <dbReference type="ARBA" id="ARBA00022603"/>
    </source>
</evidence>
<dbReference type="InterPro" id="IPR029063">
    <property type="entry name" value="SAM-dependent_MTases_sf"/>
</dbReference>
<evidence type="ECO:0000313" key="6">
    <source>
        <dbReference type="Proteomes" id="UP000008963"/>
    </source>
</evidence>
<organism evidence="5 6">
    <name type="scientific">Halobacteriovorax marinus (strain ATCC BAA-682 / DSM 15412 / SJ)</name>
    <name type="common">Bacteriovorax marinus</name>
    <dbReference type="NCBI Taxonomy" id="862908"/>
    <lineage>
        <taxon>Bacteria</taxon>
        <taxon>Pseudomonadati</taxon>
        <taxon>Bdellovibrionota</taxon>
        <taxon>Bacteriovoracia</taxon>
        <taxon>Bacteriovoracales</taxon>
        <taxon>Halobacteriovoraceae</taxon>
        <taxon>Halobacteriovorax</taxon>
    </lineage>
</organism>
<dbReference type="Gene3D" id="3.30.750.80">
    <property type="entry name" value="RNA methyltransferase domain (HRMD) like"/>
    <property type="match status" value="1"/>
</dbReference>
<evidence type="ECO:0000313" key="5">
    <source>
        <dbReference type="EMBL" id="CBW26456.1"/>
    </source>
</evidence>
<keyword evidence="1" id="KW-0489">Methyltransferase</keyword>
<reference evidence="6" key="1">
    <citation type="journal article" date="2013" name="ISME J.">
        <title>A small predatory core genome in the divergent marine Bacteriovorax marinus SJ and the terrestrial Bdellovibrio bacteriovorus.</title>
        <authorList>
            <person name="Crossman L.C."/>
            <person name="Chen H."/>
            <person name="Cerdeno-Tarraga A.M."/>
            <person name="Brooks K."/>
            <person name="Quail M.A."/>
            <person name="Pineiro S.A."/>
            <person name="Hobley L."/>
            <person name="Sockett R.E."/>
            <person name="Bentley S.D."/>
            <person name="Parkhill J."/>
            <person name="Williams H.N."/>
            <person name="Stine O.C."/>
        </authorList>
    </citation>
    <scope>NUCLEOTIDE SEQUENCE [LARGE SCALE GENOMIC DNA]</scope>
    <source>
        <strain evidence="6">ATCC BAA-682 / DSM 15412 / SJ</strain>
    </source>
</reference>
<dbReference type="SUPFAM" id="SSF53335">
    <property type="entry name" value="S-adenosyl-L-methionine-dependent methyltransferases"/>
    <property type="match status" value="1"/>
</dbReference>
<accession>E1X0W7</accession>
<dbReference type="KEGG" id="bmx:BMS_1610"/>
<feature type="domain" description="S-adenosylmethionine-dependent methyltransferase" evidence="4">
    <location>
        <begin position="113"/>
        <end position="221"/>
    </location>
</feature>
<dbReference type="PATRIC" id="fig|862908.3.peg.1533"/>
<keyword evidence="3" id="KW-0949">S-adenosyl-L-methionine</keyword>
<keyword evidence="6" id="KW-1185">Reference proteome</keyword>
<gene>
    <name evidence="5" type="ordered locus">BMS_1610</name>
</gene>
<dbReference type="GO" id="GO:0008168">
    <property type="term" value="F:methyltransferase activity"/>
    <property type="evidence" value="ECO:0007669"/>
    <property type="project" value="UniProtKB-KW"/>
</dbReference>
<dbReference type="GO" id="GO:0032259">
    <property type="term" value="P:methylation"/>
    <property type="evidence" value="ECO:0007669"/>
    <property type="project" value="UniProtKB-KW"/>
</dbReference>
<dbReference type="Pfam" id="PF10672">
    <property type="entry name" value="Methyltrans_SAM"/>
    <property type="match status" value="1"/>
</dbReference>
<evidence type="ECO:0000256" key="3">
    <source>
        <dbReference type="ARBA" id="ARBA00022691"/>
    </source>
</evidence>
<dbReference type="STRING" id="862908.BMS_1610"/>
<protein>
    <recommendedName>
        <fullName evidence="4">S-adenosylmethionine-dependent methyltransferase domain-containing protein</fullName>
    </recommendedName>
</protein>
<sequence>MIKNYKHKRKWAKRNNIDCYRLYDKEIPDYPYLIDIYKDKVLIYDRRIDKIDAHMADNHHQVIQGLCEIFNITEDELIIKKRAIQTKNQKYEKLDSTKNRFEAREGSAISLINLTDYLDTGLFLDHRPMRLRMASLAKDKKLLNLFCYTSMVSVHAALEGAETVNVDLSNTYLEWSKDNFKANNLDLSKHDFIRESVFDFLTKDQNKYDVIFLDPPTFSNSKRTEKTLDIQKDHNELIEKSMQRLNDNGLLIFSNNKRDFKMNPSLFEKYKIKDITNQTIPEDFKDRKIHVCFEIRALD</sequence>
<dbReference type="HOGENOM" id="CLU_014042_1_1_7"/>
<dbReference type="InterPro" id="IPR019614">
    <property type="entry name" value="SAM-dep_methyl-trfase"/>
</dbReference>